<name>A0A081B6T0_9HYPH</name>
<organism evidence="1 2">
    <name type="scientific">Tepidicaulis marinus</name>
    <dbReference type="NCBI Taxonomy" id="1333998"/>
    <lineage>
        <taxon>Bacteria</taxon>
        <taxon>Pseudomonadati</taxon>
        <taxon>Pseudomonadota</taxon>
        <taxon>Alphaproteobacteria</taxon>
        <taxon>Hyphomicrobiales</taxon>
        <taxon>Parvibaculaceae</taxon>
        <taxon>Tepidicaulis</taxon>
    </lineage>
</organism>
<evidence type="ECO:0000313" key="1">
    <source>
        <dbReference type="EMBL" id="GAK43748.1"/>
    </source>
</evidence>
<sequence>MAISGLGGGSVFSKLAQSAPGLKGSALLSNITSVTIGAQAAGQNELIVAGIEKQIQRLQGFNPNISEPQSRRLAEARAEIQQIERNQSPAGLSDRLEKRRIQLFEESYKILGKRYVDIDSNPKLKEIQDKIDALLEPPLRGEKQARLERLRKLEQNYQRQFFRNPGNESNIRQLTNTTRQIASLVPPRLFNELSPAERREYDALAKQGNDIAGTEVFLSSQTQIKIESLQRTIGRFTG</sequence>
<dbReference type="EMBL" id="BBIO01000001">
    <property type="protein sequence ID" value="GAK43748.1"/>
    <property type="molecule type" value="Genomic_DNA"/>
</dbReference>
<keyword evidence="1" id="KW-0489">Methyltransferase</keyword>
<gene>
    <name evidence="1" type="ORF">M2A_0247</name>
</gene>
<reference evidence="1 2" key="1">
    <citation type="submission" date="2014-07" db="EMBL/GenBank/DDBJ databases">
        <title>Tepidicaulis marinum gen. nov., sp. nov., a novel marine bacterium denitrifying nitrate to nitrous oxide strictly under microaerobic conditions.</title>
        <authorList>
            <person name="Takeuchi M."/>
            <person name="Yamagishi T."/>
            <person name="Kamagata Y."/>
            <person name="Oshima K."/>
            <person name="Hattori M."/>
            <person name="Katayama T."/>
            <person name="Hanada S."/>
            <person name="Tamaki H."/>
            <person name="Marumo K."/>
            <person name="Maeda H."/>
            <person name="Nedachi M."/>
            <person name="Iwasaki W."/>
            <person name="Suwa Y."/>
            <person name="Sakata S."/>
        </authorList>
    </citation>
    <scope>NUCLEOTIDE SEQUENCE [LARGE SCALE GENOMIC DNA]</scope>
    <source>
        <strain evidence="1 2">MA2</strain>
    </source>
</reference>
<dbReference type="AlphaFoldDB" id="A0A081B6T0"/>
<evidence type="ECO:0000313" key="2">
    <source>
        <dbReference type="Proteomes" id="UP000028702"/>
    </source>
</evidence>
<dbReference type="GO" id="GO:0008168">
    <property type="term" value="F:methyltransferase activity"/>
    <property type="evidence" value="ECO:0007669"/>
    <property type="project" value="UniProtKB-KW"/>
</dbReference>
<dbReference type="GO" id="GO:0032259">
    <property type="term" value="P:methylation"/>
    <property type="evidence" value="ECO:0007669"/>
    <property type="project" value="UniProtKB-KW"/>
</dbReference>
<proteinExistence type="predicted"/>
<protein>
    <submittedName>
        <fullName evidence="1">Tetrapyrrole methylase</fullName>
    </submittedName>
</protein>
<dbReference type="RefSeq" id="WP_045441904.1">
    <property type="nucleotide sequence ID" value="NZ_BBIO01000001.1"/>
</dbReference>
<dbReference type="Proteomes" id="UP000028702">
    <property type="component" value="Unassembled WGS sequence"/>
</dbReference>
<keyword evidence="1" id="KW-0808">Transferase</keyword>
<keyword evidence="2" id="KW-1185">Reference proteome</keyword>
<accession>A0A081B6T0</accession>
<comment type="caution">
    <text evidence="1">The sequence shown here is derived from an EMBL/GenBank/DDBJ whole genome shotgun (WGS) entry which is preliminary data.</text>
</comment>